<organism evidence="2 3">
    <name type="scientific">Streptomyces avermitilis</name>
    <dbReference type="NCBI Taxonomy" id="33903"/>
    <lineage>
        <taxon>Bacteria</taxon>
        <taxon>Bacillati</taxon>
        <taxon>Actinomycetota</taxon>
        <taxon>Actinomycetes</taxon>
        <taxon>Kitasatosporales</taxon>
        <taxon>Streptomycetaceae</taxon>
        <taxon>Streptomyces</taxon>
    </lineage>
</organism>
<dbReference type="AlphaFoldDB" id="A0A4D4N478"/>
<sequence>MEGVGVDAGVFDGFPGGFEEESLLGVHGEGFAGADAEEFGVEVACVVEESAVSGVAGAGVVGVGVVERVQVPAAVGGESADRVLLGGDQIPEVVRRGHSAGETTGHANDGDRLGDRSLGGNGCR</sequence>
<gene>
    <name evidence="2" type="ORF">SAV31267_088360</name>
</gene>
<dbReference type="Proteomes" id="UP000299211">
    <property type="component" value="Unassembled WGS sequence"/>
</dbReference>
<comment type="caution">
    <text evidence="2">The sequence shown here is derived from an EMBL/GenBank/DDBJ whole genome shotgun (WGS) entry which is preliminary data.</text>
</comment>
<accession>A0A4D4N478</accession>
<name>A0A4D4N478_STRAX</name>
<evidence type="ECO:0000313" key="2">
    <source>
        <dbReference type="EMBL" id="GDY79351.1"/>
    </source>
</evidence>
<dbReference type="EMBL" id="BJHY01000002">
    <property type="protein sequence ID" value="GDY79351.1"/>
    <property type="molecule type" value="Genomic_DNA"/>
</dbReference>
<reference evidence="2 3" key="1">
    <citation type="submission" date="2019-04" db="EMBL/GenBank/DDBJ databases">
        <title>Draft genome sequences of Streptomyces avermitilis ATCC 31267.</title>
        <authorList>
            <person name="Komaki H."/>
            <person name="Tamura T."/>
            <person name="Hosoyama A."/>
        </authorList>
    </citation>
    <scope>NUCLEOTIDE SEQUENCE [LARGE SCALE GENOMIC DNA]</scope>
    <source>
        <strain evidence="2 3">ATCC 31267</strain>
    </source>
</reference>
<evidence type="ECO:0000313" key="3">
    <source>
        <dbReference type="Proteomes" id="UP000299211"/>
    </source>
</evidence>
<proteinExistence type="predicted"/>
<feature type="region of interest" description="Disordered" evidence="1">
    <location>
        <begin position="94"/>
        <end position="124"/>
    </location>
</feature>
<evidence type="ECO:0000256" key="1">
    <source>
        <dbReference type="SAM" id="MobiDB-lite"/>
    </source>
</evidence>
<protein>
    <submittedName>
        <fullName evidence="2">Uncharacterized protein</fullName>
    </submittedName>
</protein>